<evidence type="ECO:0000256" key="5">
    <source>
        <dbReference type="SAM" id="MobiDB-lite"/>
    </source>
</evidence>
<dbReference type="EMBL" id="JAVRRT010000018">
    <property type="protein sequence ID" value="KAK5164790.1"/>
    <property type="molecule type" value="Genomic_DNA"/>
</dbReference>
<feature type="region of interest" description="Disordered" evidence="5">
    <location>
        <begin position="149"/>
        <end position="168"/>
    </location>
</feature>
<evidence type="ECO:0000313" key="8">
    <source>
        <dbReference type="EMBL" id="KAK5164790.1"/>
    </source>
</evidence>
<organism evidence="8 9">
    <name type="scientific">Saxophila tyrrhenica</name>
    <dbReference type="NCBI Taxonomy" id="1690608"/>
    <lineage>
        <taxon>Eukaryota</taxon>
        <taxon>Fungi</taxon>
        <taxon>Dikarya</taxon>
        <taxon>Ascomycota</taxon>
        <taxon>Pezizomycotina</taxon>
        <taxon>Dothideomycetes</taxon>
        <taxon>Dothideomycetidae</taxon>
        <taxon>Mycosphaerellales</taxon>
        <taxon>Extremaceae</taxon>
        <taxon>Saxophila</taxon>
    </lineage>
</organism>
<evidence type="ECO:0000256" key="2">
    <source>
        <dbReference type="ARBA" id="ARBA00022692"/>
    </source>
</evidence>
<gene>
    <name evidence="8" type="ORF">LTR77_009454</name>
</gene>
<protein>
    <recommendedName>
        <fullName evidence="7">MARVEL domain-containing protein</fullName>
    </recommendedName>
</protein>
<dbReference type="GO" id="GO:0032126">
    <property type="term" value="C:eisosome"/>
    <property type="evidence" value="ECO:0007669"/>
    <property type="project" value="TreeGrafter"/>
</dbReference>
<dbReference type="PANTHER" id="PTHR28165">
    <property type="entry name" value="NON-CLASSICAL EXPORT PROTEIN 2-RELATED"/>
    <property type="match status" value="1"/>
</dbReference>
<feature type="domain" description="MARVEL" evidence="7">
    <location>
        <begin position="5"/>
        <end position="144"/>
    </location>
</feature>
<dbReference type="GO" id="GO:0070941">
    <property type="term" value="P:eisosome assembly"/>
    <property type="evidence" value="ECO:0007669"/>
    <property type="project" value="TreeGrafter"/>
</dbReference>
<keyword evidence="3 6" id="KW-1133">Transmembrane helix</keyword>
<sequence length="168" mass="17984">MSQILNLVFRGLQFFFALLVMALTGDMISDAFAGNPSIINYAMFCAVFAMLCLFYLIPASFMSSLALGGMVPLAIDALNTLFWFCGAVAYAAELGVHSCSNNHYLRNNRITNGADNMHQRCQESQAVTAFLWFGFACFAVSTALSGMASRGSGGGSSGIRRGPAMSQV</sequence>
<feature type="transmembrane region" description="Helical" evidence="6">
    <location>
        <begin position="129"/>
        <end position="148"/>
    </location>
</feature>
<dbReference type="PANTHER" id="PTHR28165:SF1">
    <property type="entry name" value="NON-CLASSICAL EXPORT PROTEIN 2-RELATED"/>
    <property type="match status" value="1"/>
</dbReference>
<keyword evidence="4 6" id="KW-0472">Membrane</keyword>
<dbReference type="GeneID" id="89930785"/>
<dbReference type="RefSeq" id="XP_064654986.1">
    <property type="nucleotide sequence ID" value="XM_064806681.1"/>
</dbReference>
<dbReference type="GO" id="GO:0072659">
    <property type="term" value="P:protein localization to plasma membrane"/>
    <property type="evidence" value="ECO:0007669"/>
    <property type="project" value="TreeGrafter"/>
</dbReference>
<name>A0AAV9P1I8_9PEZI</name>
<evidence type="ECO:0000256" key="1">
    <source>
        <dbReference type="ARBA" id="ARBA00004141"/>
    </source>
</evidence>
<dbReference type="Proteomes" id="UP001337655">
    <property type="component" value="Unassembled WGS sequence"/>
</dbReference>
<keyword evidence="2 6" id="KW-0812">Transmembrane</keyword>
<comment type="subcellular location">
    <subcellularLocation>
        <location evidence="1">Membrane</location>
        <topology evidence="1">Multi-pass membrane protein</topology>
    </subcellularLocation>
</comment>
<feature type="transmembrane region" description="Helical" evidence="6">
    <location>
        <begin position="38"/>
        <end position="57"/>
    </location>
</feature>
<dbReference type="Pfam" id="PF01284">
    <property type="entry name" value="MARVEL"/>
    <property type="match status" value="1"/>
</dbReference>
<dbReference type="InterPro" id="IPR052649">
    <property type="entry name" value="NCE102-like"/>
</dbReference>
<keyword evidence="9" id="KW-1185">Reference proteome</keyword>
<accession>A0AAV9P1I8</accession>
<proteinExistence type="predicted"/>
<evidence type="ECO:0000256" key="3">
    <source>
        <dbReference type="ARBA" id="ARBA00022989"/>
    </source>
</evidence>
<dbReference type="InterPro" id="IPR008253">
    <property type="entry name" value="Marvel"/>
</dbReference>
<dbReference type="GO" id="GO:0005886">
    <property type="term" value="C:plasma membrane"/>
    <property type="evidence" value="ECO:0007669"/>
    <property type="project" value="TreeGrafter"/>
</dbReference>
<evidence type="ECO:0000259" key="7">
    <source>
        <dbReference type="Pfam" id="PF01284"/>
    </source>
</evidence>
<reference evidence="8 9" key="1">
    <citation type="submission" date="2023-08" db="EMBL/GenBank/DDBJ databases">
        <title>Black Yeasts Isolated from many extreme environments.</title>
        <authorList>
            <person name="Coleine C."/>
            <person name="Stajich J.E."/>
            <person name="Selbmann L."/>
        </authorList>
    </citation>
    <scope>NUCLEOTIDE SEQUENCE [LARGE SCALE GENOMIC DNA]</scope>
    <source>
        <strain evidence="8 9">CCFEE 5935</strain>
    </source>
</reference>
<evidence type="ECO:0000313" key="9">
    <source>
        <dbReference type="Proteomes" id="UP001337655"/>
    </source>
</evidence>
<evidence type="ECO:0000256" key="4">
    <source>
        <dbReference type="ARBA" id="ARBA00023136"/>
    </source>
</evidence>
<evidence type="ECO:0000256" key="6">
    <source>
        <dbReference type="SAM" id="Phobius"/>
    </source>
</evidence>
<dbReference type="AlphaFoldDB" id="A0AAV9P1I8"/>
<comment type="caution">
    <text evidence="8">The sequence shown here is derived from an EMBL/GenBank/DDBJ whole genome shotgun (WGS) entry which is preliminary data.</text>
</comment>